<accession>A0ABU1H825</accession>
<comment type="caution">
    <text evidence="1">The sequence shown here is derived from an EMBL/GenBank/DDBJ whole genome shotgun (WGS) entry which is preliminary data.</text>
</comment>
<reference evidence="1 2" key="1">
    <citation type="submission" date="2023-04" db="EMBL/GenBank/DDBJ databases">
        <title>A long-awaited taxogenomic arrangement of the family Halomonadaceae.</title>
        <authorList>
            <person name="De La Haba R."/>
            <person name="Chuvochina M."/>
            <person name="Wittouck S."/>
            <person name="Arahal D.R."/>
            <person name="Sanchez-Porro C."/>
            <person name="Hugenholtz P."/>
            <person name="Ventosa A."/>
        </authorList>
    </citation>
    <scope>NUCLEOTIDE SEQUENCE [LARGE SCALE GENOMIC DNA]</scope>
    <source>
        <strain evidence="1 2">DSM 21020</strain>
    </source>
</reference>
<evidence type="ECO:0000313" key="1">
    <source>
        <dbReference type="EMBL" id="MDR5900454.1"/>
    </source>
</evidence>
<proteinExistence type="predicted"/>
<protein>
    <submittedName>
        <fullName evidence="1">Uncharacterized protein</fullName>
    </submittedName>
</protein>
<dbReference type="RefSeq" id="WP_309657329.1">
    <property type="nucleotide sequence ID" value="NZ_JARWAN010000047.1"/>
</dbReference>
<dbReference type="Proteomes" id="UP001254564">
    <property type="component" value="Unassembled WGS sequence"/>
</dbReference>
<keyword evidence="2" id="KW-1185">Reference proteome</keyword>
<sequence>MSISQHYYGQAAELLVAKETDTASHSEAYWQGYLDAVAWCLAGQPPNHQHEQPYLPGTLMFDAWAYGKVNGIVFAKEHVEKKPQRRFFWGKNPA</sequence>
<name>A0ABU1H825_9GAMM</name>
<gene>
    <name evidence="1" type="ORF">QC823_15935</name>
</gene>
<dbReference type="EMBL" id="JARWAN010000047">
    <property type="protein sequence ID" value="MDR5900454.1"/>
    <property type="molecule type" value="Genomic_DNA"/>
</dbReference>
<organism evidence="1 2">
    <name type="scientific">Vreelandella vilamensis</name>
    <dbReference type="NCBI Taxonomy" id="531309"/>
    <lineage>
        <taxon>Bacteria</taxon>
        <taxon>Pseudomonadati</taxon>
        <taxon>Pseudomonadota</taxon>
        <taxon>Gammaproteobacteria</taxon>
        <taxon>Oceanospirillales</taxon>
        <taxon>Halomonadaceae</taxon>
        <taxon>Vreelandella</taxon>
    </lineage>
</organism>
<evidence type="ECO:0000313" key="2">
    <source>
        <dbReference type="Proteomes" id="UP001254564"/>
    </source>
</evidence>